<organism evidence="2 3">
    <name type="scientific">Suillus subaureus</name>
    <dbReference type="NCBI Taxonomy" id="48587"/>
    <lineage>
        <taxon>Eukaryota</taxon>
        <taxon>Fungi</taxon>
        <taxon>Dikarya</taxon>
        <taxon>Basidiomycota</taxon>
        <taxon>Agaricomycotina</taxon>
        <taxon>Agaricomycetes</taxon>
        <taxon>Agaricomycetidae</taxon>
        <taxon>Boletales</taxon>
        <taxon>Suillineae</taxon>
        <taxon>Suillaceae</taxon>
        <taxon>Suillus</taxon>
    </lineage>
</organism>
<reference evidence="2" key="1">
    <citation type="journal article" date="2020" name="New Phytol.">
        <title>Comparative genomics reveals dynamic genome evolution in host specialist ectomycorrhizal fungi.</title>
        <authorList>
            <person name="Lofgren L.A."/>
            <person name="Nguyen N.H."/>
            <person name="Vilgalys R."/>
            <person name="Ruytinx J."/>
            <person name="Liao H.L."/>
            <person name="Branco S."/>
            <person name="Kuo A."/>
            <person name="LaButti K."/>
            <person name="Lipzen A."/>
            <person name="Andreopoulos W."/>
            <person name="Pangilinan J."/>
            <person name="Riley R."/>
            <person name="Hundley H."/>
            <person name="Na H."/>
            <person name="Barry K."/>
            <person name="Grigoriev I.V."/>
            <person name="Stajich J.E."/>
            <person name="Kennedy P.G."/>
        </authorList>
    </citation>
    <scope>NUCLEOTIDE SEQUENCE</scope>
    <source>
        <strain evidence="2">MN1</strain>
    </source>
</reference>
<feature type="region of interest" description="Disordered" evidence="1">
    <location>
        <begin position="169"/>
        <end position="391"/>
    </location>
</feature>
<feature type="compositionally biased region" description="Polar residues" evidence="1">
    <location>
        <begin position="211"/>
        <end position="231"/>
    </location>
</feature>
<proteinExistence type="predicted"/>
<feature type="compositionally biased region" description="Low complexity" evidence="1">
    <location>
        <begin position="176"/>
        <end position="210"/>
    </location>
</feature>
<feature type="region of interest" description="Disordered" evidence="1">
    <location>
        <begin position="25"/>
        <end position="122"/>
    </location>
</feature>
<sequence length="391" mass="41333">MDSLLVGHAVGCTLNTLSGWRMAYTAAPRDPPPQSQGFRSISPRPAYPIQHPTQIQIPAQLRYQHPHQQHRPPPTSFQNPTPTRRPLPTPKPRPESLPPPARAAQTPAPSRPAPIPAPAPSRPAILTHAASLESTHINNHTRRPLPNPGARSTKHASLDLRAQLENNIPTEPDLNSAVSSQTSSSSFSPFSAASGASSFSSIPAHSSSAATFPNQPPSSAYSNSPTSTNFHDTPPHGFSGPIPASSYSHVGPHIDVQAFPPSSAPAKFTPHWKRDLPGPGPSQQPNESSSRVGPIMERRSTVSGSAAPLNLANKGFPPPATSNSYSSTLPVSPGRDPTSVIDRAQTVIHRAQTQTSSGRRPLPSIGNRSPPVPPLPGISRPPPVPGNSSYN</sequence>
<accession>A0A9P7JHZ0</accession>
<keyword evidence="3" id="KW-1185">Reference proteome</keyword>
<dbReference type="RefSeq" id="XP_041197529.1">
    <property type="nucleotide sequence ID" value="XM_041343803.1"/>
</dbReference>
<dbReference type="Proteomes" id="UP000807769">
    <property type="component" value="Unassembled WGS sequence"/>
</dbReference>
<feature type="compositionally biased region" description="Pro residues" evidence="1">
    <location>
        <begin position="83"/>
        <end position="101"/>
    </location>
</feature>
<dbReference type="AlphaFoldDB" id="A0A9P7JHZ0"/>
<gene>
    <name evidence="2" type="ORF">BJ212DRAFT_682843</name>
</gene>
<protein>
    <submittedName>
        <fullName evidence="2">Uncharacterized protein</fullName>
    </submittedName>
</protein>
<feature type="compositionally biased region" description="Polar residues" evidence="1">
    <location>
        <begin position="321"/>
        <end position="330"/>
    </location>
</feature>
<evidence type="ECO:0000313" key="3">
    <source>
        <dbReference type="Proteomes" id="UP000807769"/>
    </source>
</evidence>
<dbReference type="GeneID" id="64637819"/>
<dbReference type="EMBL" id="JABBWG010000004">
    <property type="protein sequence ID" value="KAG1823469.1"/>
    <property type="molecule type" value="Genomic_DNA"/>
</dbReference>
<feature type="compositionally biased region" description="Pro residues" evidence="1">
    <location>
        <begin position="370"/>
        <end position="385"/>
    </location>
</feature>
<evidence type="ECO:0000313" key="2">
    <source>
        <dbReference type="EMBL" id="KAG1823469.1"/>
    </source>
</evidence>
<feature type="compositionally biased region" description="Pro residues" evidence="1">
    <location>
        <begin position="109"/>
        <end position="121"/>
    </location>
</feature>
<feature type="compositionally biased region" description="Polar residues" evidence="1">
    <location>
        <begin position="281"/>
        <end position="291"/>
    </location>
</feature>
<dbReference type="OrthoDB" id="15567at2759"/>
<evidence type="ECO:0000256" key="1">
    <source>
        <dbReference type="SAM" id="MobiDB-lite"/>
    </source>
</evidence>
<comment type="caution">
    <text evidence="2">The sequence shown here is derived from an EMBL/GenBank/DDBJ whole genome shotgun (WGS) entry which is preliminary data.</text>
</comment>
<name>A0A9P7JHZ0_9AGAM</name>